<evidence type="ECO:0000256" key="1">
    <source>
        <dbReference type="SAM" id="MobiDB-lite"/>
    </source>
</evidence>
<organism evidence="3 4">
    <name type="scientific">Aureimonas pseudogalii</name>
    <dbReference type="NCBI Taxonomy" id="1744844"/>
    <lineage>
        <taxon>Bacteria</taxon>
        <taxon>Pseudomonadati</taxon>
        <taxon>Pseudomonadota</taxon>
        <taxon>Alphaproteobacteria</taxon>
        <taxon>Hyphomicrobiales</taxon>
        <taxon>Aurantimonadaceae</taxon>
        <taxon>Aureimonas</taxon>
    </lineage>
</organism>
<feature type="compositionally biased region" description="Low complexity" evidence="1">
    <location>
        <begin position="88"/>
        <end position="101"/>
    </location>
</feature>
<protein>
    <submittedName>
        <fullName evidence="3">Uncharacterized protein</fullName>
    </submittedName>
</protein>
<evidence type="ECO:0000313" key="4">
    <source>
        <dbReference type="Proteomes" id="UP000542776"/>
    </source>
</evidence>
<feature type="chain" id="PRO_5031511866" evidence="2">
    <location>
        <begin position="21"/>
        <end position="111"/>
    </location>
</feature>
<accession>A0A7W6H4R9</accession>
<dbReference type="RefSeq" id="WP_183199484.1">
    <property type="nucleotide sequence ID" value="NZ_JACIEK010000003.1"/>
</dbReference>
<gene>
    <name evidence="3" type="ORF">GGR04_001777</name>
</gene>
<proteinExistence type="predicted"/>
<dbReference type="AlphaFoldDB" id="A0A7W6H4R9"/>
<feature type="region of interest" description="Disordered" evidence="1">
    <location>
        <begin position="14"/>
        <end position="111"/>
    </location>
</feature>
<sequence>MNRTAIIAAAFAFAATPGLAQSPNPASTTPVIPEASTAAPESPDRMGAAASTGDTTQSPGTDGLIGTDASATSSTSRDGTSVPTQGLSESEAATATETTPSGGIVPGQSSN</sequence>
<feature type="compositionally biased region" description="Low complexity" evidence="1">
    <location>
        <begin position="66"/>
        <end position="81"/>
    </location>
</feature>
<evidence type="ECO:0000313" key="3">
    <source>
        <dbReference type="EMBL" id="MBB3997939.1"/>
    </source>
</evidence>
<comment type="caution">
    <text evidence="3">The sequence shown here is derived from an EMBL/GenBank/DDBJ whole genome shotgun (WGS) entry which is preliminary data.</text>
</comment>
<feature type="compositionally biased region" description="Polar residues" evidence="1">
    <location>
        <begin position="19"/>
        <end position="30"/>
    </location>
</feature>
<evidence type="ECO:0000256" key="2">
    <source>
        <dbReference type="SAM" id="SignalP"/>
    </source>
</evidence>
<keyword evidence="2" id="KW-0732">Signal</keyword>
<dbReference type="Proteomes" id="UP000542776">
    <property type="component" value="Unassembled WGS sequence"/>
</dbReference>
<keyword evidence="4" id="KW-1185">Reference proteome</keyword>
<dbReference type="EMBL" id="JACIEK010000003">
    <property type="protein sequence ID" value="MBB3997939.1"/>
    <property type="molecule type" value="Genomic_DNA"/>
</dbReference>
<feature type="signal peptide" evidence="2">
    <location>
        <begin position="1"/>
        <end position="20"/>
    </location>
</feature>
<reference evidence="3 4" key="1">
    <citation type="submission" date="2020-08" db="EMBL/GenBank/DDBJ databases">
        <title>Genomic Encyclopedia of Type Strains, Phase IV (KMG-IV): sequencing the most valuable type-strain genomes for metagenomic binning, comparative biology and taxonomic classification.</title>
        <authorList>
            <person name="Goeker M."/>
        </authorList>
    </citation>
    <scope>NUCLEOTIDE SEQUENCE [LARGE SCALE GENOMIC DNA]</scope>
    <source>
        <strain evidence="3 4">DSM 102238</strain>
    </source>
</reference>
<name>A0A7W6H4R9_9HYPH</name>